<proteinExistence type="predicted"/>
<dbReference type="PANTHER" id="PTHR34053">
    <property type="entry name" value="PROTEIN ULTRAPETALA 1"/>
    <property type="match status" value="1"/>
</dbReference>
<comment type="caution">
    <text evidence="2">The sequence shown here is derived from an EMBL/GenBank/DDBJ whole genome shotgun (WGS) entry which is preliminary data.</text>
</comment>
<name>A0AAW2UG57_9LAMI</name>
<dbReference type="InterPro" id="IPR020533">
    <property type="entry name" value="Developmental_reg_ULTRAPETALA"/>
</dbReference>
<evidence type="ECO:0000313" key="2">
    <source>
        <dbReference type="EMBL" id="KAL0415962.1"/>
    </source>
</evidence>
<sequence length="92" mass="10275">MFIEEELASFHGVLQTTPEFVEIDCGCTNPRYGDTPAKLRAYVDGKVEIDCNCMEDCPKGKLATALRSEKVEKYAEVVLELKDVRVASNVFV</sequence>
<gene>
    <name evidence="2" type="ORF">Slati_3428100</name>
</gene>
<accession>A0AAW2UG57</accession>
<reference evidence="2" key="1">
    <citation type="submission" date="2020-06" db="EMBL/GenBank/DDBJ databases">
        <authorList>
            <person name="Li T."/>
            <person name="Hu X."/>
            <person name="Zhang T."/>
            <person name="Song X."/>
            <person name="Zhang H."/>
            <person name="Dai N."/>
            <person name="Sheng W."/>
            <person name="Hou X."/>
            <person name="Wei L."/>
        </authorList>
    </citation>
    <scope>NUCLEOTIDE SEQUENCE</scope>
    <source>
        <strain evidence="2">KEN1</strain>
        <tissue evidence="2">Leaf</tissue>
    </source>
</reference>
<feature type="domain" description="ULTRAPETALA1/2 SAND" evidence="1">
    <location>
        <begin position="13"/>
        <end position="66"/>
    </location>
</feature>
<dbReference type="GO" id="GO:0005634">
    <property type="term" value="C:nucleus"/>
    <property type="evidence" value="ECO:0007669"/>
    <property type="project" value="TreeGrafter"/>
</dbReference>
<organism evidence="2">
    <name type="scientific">Sesamum latifolium</name>
    <dbReference type="NCBI Taxonomy" id="2727402"/>
    <lineage>
        <taxon>Eukaryota</taxon>
        <taxon>Viridiplantae</taxon>
        <taxon>Streptophyta</taxon>
        <taxon>Embryophyta</taxon>
        <taxon>Tracheophyta</taxon>
        <taxon>Spermatophyta</taxon>
        <taxon>Magnoliopsida</taxon>
        <taxon>eudicotyledons</taxon>
        <taxon>Gunneridae</taxon>
        <taxon>Pentapetalae</taxon>
        <taxon>asterids</taxon>
        <taxon>lamiids</taxon>
        <taxon>Lamiales</taxon>
        <taxon>Pedaliaceae</taxon>
        <taxon>Sesamum</taxon>
    </lineage>
</organism>
<protein>
    <recommendedName>
        <fullName evidence="1">ULTRAPETALA1/2 SAND domain-containing protein</fullName>
    </recommendedName>
</protein>
<dbReference type="PANTHER" id="PTHR34053:SF4">
    <property type="entry name" value="PROTEIN ULTRAPETALA 2-LIKE"/>
    <property type="match status" value="1"/>
</dbReference>
<dbReference type="InterPro" id="IPR057011">
    <property type="entry name" value="ULT1/2_SAND"/>
</dbReference>
<reference evidence="2" key="2">
    <citation type="journal article" date="2024" name="Plant">
        <title>Genomic evolution and insights into agronomic trait innovations of Sesamum species.</title>
        <authorList>
            <person name="Miao H."/>
            <person name="Wang L."/>
            <person name="Qu L."/>
            <person name="Liu H."/>
            <person name="Sun Y."/>
            <person name="Le M."/>
            <person name="Wang Q."/>
            <person name="Wei S."/>
            <person name="Zheng Y."/>
            <person name="Lin W."/>
            <person name="Duan Y."/>
            <person name="Cao H."/>
            <person name="Xiong S."/>
            <person name="Wang X."/>
            <person name="Wei L."/>
            <person name="Li C."/>
            <person name="Ma Q."/>
            <person name="Ju M."/>
            <person name="Zhao R."/>
            <person name="Li G."/>
            <person name="Mu C."/>
            <person name="Tian Q."/>
            <person name="Mei H."/>
            <person name="Zhang T."/>
            <person name="Gao T."/>
            <person name="Zhang H."/>
        </authorList>
    </citation>
    <scope>NUCLEOTIDE SEQUENCE</scope>
    <source>
        <strain evidence="2">KEN1</strain>
    </source>
</reference>
<dbReference type="AlphaFoldDB" id="A0AAW2UG57"/>
<dbReference type="GO" id="GO:0005829">
    <property type="term" value="C:cytosol"/>
    <property type="evidence" value="ECO:0007669"/>
    <property type="project" value="TreeGrafter"/>
</dbReference>
<evidence type="ECO:0000259" key="1">
    <source>
        <dbReference type="Pfam" id="PF23292"/>
    </source>
</evidence>
<dbReference type="EMBL" id="JACGWN010000012">
    <property type="protein sequence ID" value="KAL0415962.1"/>
    <property type="molecule type" value="Genomic_DNA"/>
</dbReference>
<dbReference type="Pfam" id="PF23292">
    <property type="entry name" value="SAND_ULT1"/>
    <property type="match status" value="1"/>
</dbReference>